<dbReference type="Proteomes" id="UP000706124">
    <property type="component" value="Unassembled WGS sequence"/>
</dbReference>
<evidence type="ECO:0000256" key="7">
    <source>
        <dbReference type="ARBA" id="ARBA00023136"/>
    </source>
</evidence>
<name>A0A9P7M8W9_9HYPO</name>
<feature type="region of interest" description="Disordered" evidence="11">
    <location>
        <begin position="1"/>
        <end position="37"/>
    </location>
</feature>
<dbReference type="SUPFAM" id="SSF48208">
    <property type="entry name" value="Six-hairpin glycosidases"/>
    <property type="match status" value="1"/>
</dbReference>
<dbReference type="GO" id="GO:0012505">
    <property type="term" value="C:endomembrane system"/>
    <property type="evidence" value="ECO:0007669"/>
    <property type="project" value="UniProtKB-SubCell"/>
</dbReference>
<feature type="compositionally biased region" description="Basic and acidic residues" evidence="11">
    <location>
        <begin position="7"/>
        <end position="16"/>
    </location>
</feature>
<accession>A0A9P7M8W9</accession>
<protein>
    <recommendedName>
        <fullName evidence="4 10">Mannan endo-1,6-alpha-mannosidase</fullName>
        <ecNumber evidence="4 10">3.2.1.101</ecNumber>
    </recommendedName>
</protein>
<evidence type="ECO:0000256" key="4">
    <source>
        <dbReference type="ARBA" id="ARBA00012350"/>
    </source>
</evidence>
<evidence type="ECO:0000256" key="1">
    <source>
        <dbReference type="ARBA" id="ARBA00001452"/>
    </source>
</evidence>
<dbReference type="GO" id="GO:0009272">
    <property type="term" value="P:fungal-type cell wall biogenesis"/>
    <property type="evidence" value="ECO:0007669"/>
    <property type="project" value="TreeGrafter"/>
</dbReference>
<keyword evidence="5" id="KW-0732">Signal</keyword>
<keyword evidence="12" id="KW-0812">Transmembrane</keyword>
<gene>
    <name evidence="13" type="ORF">E4U60_004417</name>
</gene>
<evidence type="ECO:0000313" key="14">
    <source>
        <dbReference type="Proteomes" id="UP000706124"/>
    </source>
</evidence>
<keyword evidence="14" id="KW-1185">Reference proteome</keyword>
<comment type="subcellular location">
    <subcellularLocation>
        <location evidence="2">Endomembrane system</location>
    </subcellularLocation>
</comment>
<keyword evidence="7 12" id="KW-0472">Membrane</keyword>
<evidence type="ECO:0000256" key="2">
    <source>
        <dbReference type="ARBA" id="ARBA00004308"/>
    </source>
</evidence>
<keyword evidence="6 10" id="KW-0378">Hydrolase</keyword>
<feature type="region of interest" description="Disordered" evidence="11">
    <location>
        <begin position="427"/>
        <end position="457"/>
    </location>
</feature>
<evidence type="ECO:0000256" key="11">
    <source>
        <dbReference type="SAM" id="MobiDB-lite"/>
    </source>
</evidence>
<dbReference type="Gene3D" id="1.50.10.20">
    <property type="match status" value="1"/>
</dbReference>
<dbReference type="InterPro" id="IPR005198">
    <property type="entry name" value="Glyco_hydro_76"/>
</dbReference>
<evidence type="ECO:0000256" key="5">
    <source>
        <dbReference type="ARBA" id="ARBA00022729"/>
    </source>
</evidence>
<comment type="caution">
    <text evidence="13">The sequence shown here is derived from an EMBL/GenBank/DDBJ whole genome shotgun (WGS) entry which is preliminary data.</text>
</comment>
<sequence length="488" mass="53627">MPSAGENYRDMAERMVKARKSKSSMTISHDNEDEDEHKDELLDNATIIDIDAIRASSQTLAYDLMLQYKGNQSGEIPGILPGPPADGKGPYYWWEGGAMMGTYIDYWKLTGDSTYNKVVIQGMLHQVGENKNYMPSNHTMSLGNDDQGFWGLSAMLAAENKFPDPPTDQPQWLALAQAVWNTQADPSRYDKTCGGGLRWQIPFSNQGYGYKNTIANGIFFNMGARLARYTKNDTYAQRAEEAWDWMWDRNYIDHKTWAAYDGAHVDKNCTDVNKATFSYNAGVLVQGAAFMYNYTNGNAKWKTAVDGLLGYTLKNFFPNGIAYEVPCEGSNGQGTCTPDMLSFKGYVHRWLSVITQVAPYTRETILPILRKSTEAAVKQCTGGQTGRQCGFYWNLGKFVDPAVDRTTGAGEVMNVLAAVSSLLIDETGPPVTNGTGGTSKGNPNAGGKDNGERPLKPITMADKAGAGFVTFLMLGGAVGTFVWMSAFD</sequence>
<dbReference type="FunFam" id="1.50.10.20:FF:000006">
    <property type="entry name" value="Mannan endo-1,6-alpha-mannosidase"/>
    <property type="match status" value="1"/>
</dbReference>
<keyword evidence="8" id="KW-0325">Glycoprotein</keyword>
<feature type="transmembrane region" description="Helical" evidence="12">
    <location>
        <begin position="464"/>
        <end position="487"/>
    </location>
</feature>
<evidence type="ECO:0000256" key="10">
    <source>
        <dbReference type="PIRNR" id="PIRNR016302"/>
    </source>
</evidence>
<proteinExistence type="inferred from homology"/>
<keyword evidence="9 10" id="KW-0326">Glycosidase</keyword>
<keyword evidence="12" id="KW-1133">Transmembrane helix</keyword>
<dbReference type="GO" id="GO:0016052">
    <property type="term" value="P:carbohydrate catabolic process"/>
    <property type="evidence" value="ECO:0007669"/>
    <property type="project" value="InterPro"/>
</dbReference>
<evidence type="ECO:0000256" key="9">
    <source>
        <dbReference type="ARBA" id="ARBA00023295"/>
    </source>
</evidence>
<reference evidence="13 14" key="1">
    <citation type="journal article" date="2020" name="bioRxiv">
        <title>Whole genome comparisons of ergot fungi reveals the divergence and evolution of species within the genus Claviceps are the result of varying mechanisms driving genome evolution and host range expansion.</title>
        <authorList>
            <person name="Wyka S.A."/>
            <person name="Mondo S.J."/>
            <person name="Liu M."/>
            <person name="Dettman J."/>
            <person name="Nalam V."/>
            <person name="Broders K.D."/>
        </authorList>
    </citation>
    <scope>NUCLEOTIDE SEQUENCE [LARGE SCALE GENOMIC DNA]</scope>
    <source>
        <strain evidence="13 14">CCC 1485</strain>
    </source>
</reference>
<dbReference type="Pfam" id="PF03663">
    <property type="entry name" value="Glyco_hydro_76"/>
    <property type="match status" value="1"/>
</dbReference>
<dbReference type="PIRSF" id="PIRSF016302">
    <property type="entry name" value="Man_a_manosd"/>
    <property type="match status" value="1"/>
</dbReference>
<evidence type="ECO:0000313" key="13">
    <source>
        <dbReference type="EMBL" id="KAG5933528.1"/>
    </source>
</evidence>
<dbReference type="PANTHER" id="PTHR12145:SF36">
    <property type="entry name" value="MANNAN ENDO-1,6-ALPHA-MANNOSIDASE DCW1"/>
    <property type="match status" value="1"/>
</dbReference>
<dbReference type="GO" id="GO:0008496">
    <property type="term" value="F:mannan endo-1,6-alpha-mannosidase activity"/>
    <property type="evidence" value="ECO:0007669"/>
    <property type="project" value="UniProtKB-UniRule"/>
</dbReference>
<evidence type="ECO:0000256" key="6">
    <source>
        <dbReference type="ARBA" id="ARBA00022801"/>
    </source>
</evidence>
<dbReference type="EMBL" id="SRPO01000363">
    <property type="protein sequence ID" value="KAG5933528.1"/>
    <property type="molecule type" value="Genomic_DNA"/>
</dbReference>
<dbReference type="InterPro" id="IPR008928">
    <property type="entry name" value="6-hairpin_glycosidase_sf"/>
</dbReference>
<evidence type="ECO:0000256" key="8">
    <source>
        <dbReference type="ARBA" id="ARBA00023180"/>
    </source>
</evidence>
<organism evidence="13 14">
    <name type="scientific">Claviceps pazoutovae</name>
    <dbReference type="NCBI Taxonomy" id="1649127"/>
    <lineage>
        <taxon>Eukaryota</taxon>
        <taxon>Fungi</taxon>
        <taxon>Dikarya</taxon>
        <taxon>Ascomycota</taxon>
        <taxon>Pezizomycotina</taxon>
        <taxon>Sordariomycetes</taxon>
        <taxon>Hypocreomycetidae</taxon>
        <taxon>Hypocreales</taxon>
        <taxon>Clavicipitaceae</taxon>
        <taxon>Claviceps</taxon>
    </lineage>
</organism>
<comment type="catalytic activity">
    <reaction evidence="1 10">
        <text>Random hydrolysis of (1-&gt;6)-alpha-D-mannosidic linkages in unbranched (1-&gt;6)-mannans.</text>
        <dbReference type="EC" id="3.2.1.101"/>
    </reaction>
</comment>
<dbReference type="OrthoDB" id="4187847at2759"/>
<dbReference type="PANTHER" id="PTHR12145">
    <property type="entry name" value="MANNAN ENDO-1,6-ALPHA-MANNOSIDASE DCW1"/>
    <property type="match status" value="1"/>
</dbReference>
<comment type="similarity">
    <text evidence="3 10">Belongs to the glycosyl hydrolase 76 family.</text>
</comment>
<evidence type="ECO:0000256" key="12">
    <source>
        <dbReference type="SAM" id="Phobius"/>
    </source>
</evidence>
<dbReference type="EC" id="3.2.1.101" evidence="4 10"/>
<dbReference type="InterPro" id="IPR014480">
    <property type="entry name" value="Mannan-1_6-alpha_mannosidase"/>
</dbReference>
<evidence type="ECO:0000256" key="3">
    <source>
        <dbReference type="ARBA" id="ARBA00009699"/>
    </source>
</evidence>
<dbReference type="AlphaFoldDB" id="A0A9P7M8W9"/>